<name>A0ABD0JZH7_9CAEN</name>
<reference evidence="2 3" key="1">
    <citation type="journal article" date="2023" name="Sci. Data">
        <title>Genome assembly of the Korean intertidal mud-creeper Batillaria attramentaria.</title>
        <authorList>
            <person name="Patra A.K."/>
            <person name="Ho P.T."/>
            <person name="Jun S."/>
            <person name="Lee S.J."/>
            <person name="Kim Y."/>
            <person name="Won Y.J."/>
        </authorList>
    </citation>
    <scope>NUCLEOTIDE SEQUENCE [LARGE SCALE GENOMIC DNA]</scope>
    <source>
        <strain evidence="2">Wonlab-2016</strain>
    </source>
</reference>
<keyword evidence="3" id="KW-1185">Reference proteome</keyword>
<proteinExistence type="predicted"/>
<gene>
    <name evidence="2" type="ORF">BaRGS_00028471</name>
</gene>
<accession>A0ABD0JZH7</accession>
<protein>
    <recommendedName>
        <fullName evidence="1">C1q domain-containing protein</fullName>
    </recommendedName>
</protein>
<comment type="caution">
    <text evidence="2">The sequence shown here is derived from an EMBL/GenBank/DDBJ whole genome shotgun (WGS) entry which is preliminary data.</text>
</comment>
<evidence type="ECO:0000313" key="2">
    <source>
        <dbReference type="EMBL" id="KAK7480303.1"/>
    </source>
</evidence>
<feature type="non-terminal residue" evidence="2">
    <location>
        <position position="1"/>
    </location>
</feature>
<dbReference type="SUPFAM" id="SSF49842">
    <property type="entry name" value="TNF-like"/>
    <property type="match status" value="1"/>
</dbReference>
<evidence type="ECO:0000259" key="1">
    <source>
        <dbReference type="Pfam" id="PF00386"/>
    </source>
</evidence>
<evidence type="ECO:0000313" key="3">
    <source>
        <dbReference type="Proteomes" id="UP001519460"/>
    </source>
</evidence>
<dbReference type="InterPro" id="IPR008983">
    <property type="entry name" value="Tumour_necrosis_fac-like_dom"/>
</dbReference>
<feature type="domain" description="C1q" evidence="1">
    <location>
        <begin position="15"/>
        <end position="114"/>
    </location>
</feature>
<dbReference type="InterPro" id="IPR001073">
    <property type="entry name" value="C1q_dom"/>
</dbReference>
<dbReference type="AlphaFoldDB" id="A0ABD0JZH7"/>
<organism evidence="2 3">
    <name type="scientific">Batillaria attramentaria</name>
    <dbReference type="NCBI Taxonomy" id="370345"/>
    <lineage>
        <taxon>Eukaryota</taxon>
        <taxon>Metazoa</taxon>
        <taxon>Spiralia</taxon>
        <taxon>Lophotrochozoa</taxon>
        <taxon>Mollusca</taxon>
        <taxon>Gastropoda</taxon>
        <taxon>Caenogastropoda</taxon>
        <taxon>Sorbeoconcha</taxon>
        <taxon>Cerithioidea</taxon>
        <taxon>Batillariidae</taxon>
        <taxon>Batillaria</taxon>
    </lineage>
</organism>
<sequence length="133" mass="14369">NQLTVTEQATTPYLFTAHAGQAATYNDGQVVLFHDIMYNLGNMYDALTGAITAPRDGVYLVSIRPDPQVGQNLTLQIRVNGSVKFYAFDEHSDPTGVSAALDLKAGDRITVNCRGSAFVSEYSTLVSVVLIKP</sequence>
<dbReference type="Gene3D" id="2.60.120.40">
    <property type="match status" value="1"/>
</dbReference>
<dbReference type="Proteomes" id="UP001519460">
    <property type="component" value="Unassembled WGS sequence"/>
</dbReference>
<dbReference type="EMBL" id="JACVVK020000284">
    <property type="protein sequence ID" value="KAK7480303.1"/>
    <property type="molecule type" value="Genomic_DNA"/>
</dbReference>
<dbReference type="Pfam" id="PF00386">
    <property type="entry name" value="C1q"/>
    <property type="match status" value="1"/>
</dbReference>